<dbReference type="Gene3D" id="3.40.50.720">
    <property type="entry name" value="NAD(P)-binding Rossmann-like Domain"/>
    <property type="match status" value="1"/>
</dbReference>
<evidence type="ECO:0000256" key="1">
    <source>
        <dbReference type="SAM" id="Phobius"/>
    </source>
</evidence>
<protein>
    <recommendedName>
        <fullName evidence="3">Polysaccharide biosynthesis protein CapD-like domain-containing protein</fullName>
    </recommendedName>
</protein>
<dbReference type="PANTHER" id="PTHR43318:SF2">
    <property type="entry name" value="UDP-N-ACETYLGLUCOSAMINE 4,6-DEHYDRATASE (INVERTING)"/>
    <property type="match status" value="1"/>
</dbReference>
<accession>A0A382F7Y5</accession>
<feature type="transmembrane region" description="Helical" evidence="1">
    <location>
        <begin position="108"/>
        <end position="130"/>
    </location>
</feature>
<reference evidence="2" key="1">
    <citation type="submission" date="2018-05" db="EMBL/GenBank/DDBJ databases">
        <authorList>
            <person name="Lanie J.A."/>
            <person name="Ng W.-L."/>
            <person name="Kazmierczak K.M."/>
            <person name="Andrzejewski T.M."/>
            <person name="Davidsen T.M."/>
            <person name="Wayne K.J."/>
            <person name="Tettelin H."/>
            <person name="Glass J.I."/>
            <person name="Rusch D."/>
            <person name="Podicherti R."/>
            <person name="Tsui H.-C.T."/>
            <person name="Winkler M.E."/>
        </authorList>
    </citation>
    <scope>NUCLEOTIDE SEQUENCE</scope>
</reference>
<dbReference type="SUPFAM" id="SSF53335">
    <property type="entry name" value="S-adenosyl-L-methionine-dependent methyltransferases"/>
    <property type="match status" value="1"/>
</dbReference>
<keyword evidence="1" id="KW-0812">Transmembrane</keyword>
<organism evidence="2">
    <name type="scientific">marine metagenome</name>
    <dbReference type="NCBI Taxonomy" id="408172"/>
    <lineage>
        <taxon>unclassified sequences</taxon>
        <taxon>metagenomes</taxon>
        <taxon>ecological metagenomes</taxon>
    </lineage>
</organism>
<keyword evidence="1" id="KW-1133">Transmembrane helix</keyword>
<dbReference type="EMBL" id="UINC01048363">
    <property type="protein sequence ID" value="SVB58805.1"/>
    <property type="molecule type" value="Genomic_DNA"/>
</dbReference>
<dbReference type="InterPro" id="IPR029063">
    <property type="entry name" value="SAM-dependent_MTases_sf"/>
</dbReference>
<feature type="non-terminal residue" evidence="2">
    <location>
        <position position="211"/>
    </location>
</feature>
<feature type="transmembrane region" description="Helical" evidence="1">
    <location>
        <begin position="9"/>
        <end position="28"/>
    </location>
</feature>
<feature type="transmembrane region" description="Helical" evidence="1">
    <location>
        <begin position="40"/>
        <end position="62"/>
    </location>
</feature>
<dbReference type="AlphaFoldDB" id="A0A382F7Y5"/>
<sequence>MSRKQKQSLMVGADVFLLPFALWISLSLRLSNLWPLQYWIANWWVLLLIPLLSIPLFIHYGLYRAVLKYMGYQVIVATVKAVTLASLCLGTLLMFIRDMYFPRSTIMIFWFVSILIIISSRYVMKSILYLKEPIKKPIGLYGAGEAGSQVIDILRSSSEYLPVALFDDSPSKWGTVVNSMWVNSSKEMGEIINKKKIKLILLAMLGISQNE</sequence>
<dbReference type="Pfam" id="PF13727">
    <property type="entry name" value="CoA_binding_3"/>
    <property type="match status" value="1"/>
</dbReference>
<gene>
    <name evidence="2" type="ORF">METZ01_LOCUS211659</name>
</gene>
<dbReference type="PANTHER" id="PTHR43318">
    <property type="entry name" value="UDP-N-ACETYLGLUCOSAMINE 4,6-DEHYDRATASE"/>
    <property type="match status" value="1"/>
</dbReference>
<evidence type="ECO:0000313" key="2">
    <source>
        <dbReference type="EMBL" id="SVB58805.1"/>
    </source>
</evidence>
<feature type="transmembrane region" description="Helical" evidence="1">
    <location>
        <begin position="74"/>
        <end position="96"/>
    </location>
</feature>
<proteinExistence type="predicted"/>
<keyword evidence="1" id="KW-0472">Membrane</keyword>
<name>A0A382F7Y5_9ZZZZ</name>
<dbReference type="InterPro" id="IPR051203">
    <property type="entry name" value="Polysaccharide_Synthase-Rel"/>
</dbReference>
<evidence type="ECO:0008006" key="3">
    <source>
        <dbReference type="Google" id="ProtNLM"/>
    </source>
</evidence>